<protein>
    <submittedName>
        <fullName evidence="2">Uncharacterized protein</fullName>
    </submittedName>
</protein>
<evidence type="ECO:0000256" key="1">
    <source>
        <dbReference type="SAM" id="MobiDB-lite"/>
    </source>
</evidence>
<comment type="caution">
    <text evidence="2">The sequence shown here is derived from an EMBL/GenBank/DDBJ whole genome shotgun (WGS) entry which is preliminary data.</text>
</comment>
<name>A0A3B9IFI3_9PROT</name>
<gene>
    <name evidence="2" type="ORF">DCK97_03965</name>
</gene>
<evidence type="ECO:0000313" key="3">
    <source>
        <dbReference type="Proteomes" id="UP000257706"/>
    </source>
</evidence>
<dbReference type="AlphaFoldDB" id="A0A3B9IFI3"/>
<dbReference type="EMBL" id="DMAI01000064">
    <property type="protein sequence ID" value="HAE46555.1"/>
    <property type="molecule type" value="Genomic_DNA"/>
</dbReference>
<accession>A0A3B9IFI3</accession>
<sequence>MLCIVKWVDLNGDPVSSREVDIDLKLGDTVAAVRQRLVLAGIPENCRFRAANGEPLSQAAEDRPYQEVFTADYPDDGRSSLTVTCISDIPAAEPRIRKLAADKAEIEMLTSDTAVLTARKAKLDADRAVEDHAEAAMRRREERGREALDDRQKLLDRLRVTVPDPTAQIATAMAETPLARRDFTAEAATRVFTAGGGTLAADHSDFFTLNLAQRDDLLDRIGFYRGIVIDHSRSEVAARSFRDVLYRLDLRGDATMRRRLAGLSDAKPADPDKGRGATETALMAAAAAALITSTGQQAARPEMPIRPESPTRSEPAGEAAAAAKP</sequence>
<feature type="region of interest" description="Disordered" evidence="1">
    <location>
        <begin position="293"/>
        <end position="325"/>
    </location>
</feature>
<dbReference type="Proteomes" id="UP000257706">
    <property type="component" value="Unassembled WGS sequence"/>
</dbReference>
<feature type="non-terminal residue" evidence="2">
    <location>
        <position position="325"/>
    </location>
</feature>
<evidence type="ECO:0000313" key="2">
    <source>
        <dbReference type="EMBL" id="HAE46555.1"/>
    </source>
</evidence>
<organism evidence="2 3">
    <name type="scientific">Tistrella mobilis</name>
    <dbReference type="NCBI Taxonomy" id="171437"/>
    <lineage>
        <taxon>Bacteria</taxon>
        <taxon>Pseudomonadati</taxon>
        <taxon>Pseudomonadota</taxon>
        <taxon>Alphaproteobacteria</taxon>
        <taxon>Geminicoccales</taxon>
        <taxon>Geminicoccaceae</taxon>
        <taxon>Tistrella</taxon>
    </lineage>
</organism>
<proteinExistence type="predicted"/>
<reference evidence="2 3" key="1">
    <citation type="journal article" date="2018" name="Nat. Biotechnol.">
        <title>A standardized bacterial taxonomy based on genome phylogeny substantially revises the tree of life.</title>
        <authorList>
            <person name="Parks D.H."/>
            <person name="Chuvochina M."/>
            <person name="Waite D.W."/>
            <person name="Rinke C."/>
            <person name="Skarshewski A."/>
            <person name="Chaumeil P.A."/>
            <person name="Hugenholtz P."/>
        </authorList>
    </citation>
    <scope>NUCLEOTIDE SEQUENCE [LARGE SCALE GENOMIC DNA]</scope>
    <source>
        <strain evidence="2">UBA8739</strain>
    </source>
</reference>